<gene>
    <name evidence="1" type="ORF">MMINT_13400</name>
</gene>
<dbReference type="KEGG" id="mer:MMINT_13400"/>
<dbReference type="InParanoid" id="R9T7J8"/>
<dbReference type="EMBL" id="CP005934">
    <property type="protein sequence ID" value="AGN26665.1"/>
    <property type="molecule type" value="Genomic_DNA"/>
</dbReference>
<dbReference type="HOGENOM" id="CLU_2893034_0_0_2"/>
<reference evidence="1 2" key="1">
    <citation type="journal article" date="2013" name="Genome Announc.">
        <title>Genome sequence of 'Candidatus Methanomassiliicoccus intestinalis' Issoire-Mx1, a third thermoplasmatales-related methanogenic archaeon from human feces.</title>
        <authorList>
            <person name="Borrel G."/>
            <person name="Harris H.M."/>
            <person name="Parisot N."/>
            <person name="Gaci N."/>
            <person name="Tottey W."/>
            <person name="Mihajlovski A."/>
            <person name="Deane J."/>
            <person name="Gribaldo S."/>
            <person name="Bardot O."/>
            <person name="Peyretaillade E."/>
            <person name="Peyret P."/>
            <person name="O'Toole P.W."/>
            <person name="Brugere J.F."/>
        </authorList>
    </citation>
    <scope>NUCLEOTIDE SEQUENCE [LARGE SCALE GENOMIC DNA]</scope>
    <source>
        <strain evidence="1 2">Issoire-Mx1</strain>
    </source>
</reference>
<sequence>MIRAQLFKMITDTGDKIGLLDSDKLGKYLRLWKRKEIELSMLFVSTRQQYELKDLCRQRALK</sequence>
<evidence type="ECO:0000313" key="2">
    <source>
        <dbReference type="Proteomes" id="UP000014070"/>
    </source>
</evidence>
<organism evidence="1 2">
    <name type="scientific">Methanomassiliicoccus intestinalis (strain Issoire-Mx1)</name>
    <dbReference type="NCBI Taxonomy" id="1295009"/>
    <lineage>
        <taxon>Archaea</taxon>
        <taxon>Methanobacteriati</taxon>
        <taxon>Thermoplasmatota</taxon>
        <taxon>Thermoplasmata</taxon>
        <taxon>Methanomassiliicoccales</taxon>
        <taxon>Methanomassiliicoccaceae</taxon>
        <taxon>Methanomassiliicoccus</taxon>
    </lineage>
</organism>
<evidence type="ECO:0000313" key="1">
    <source>
        <dbReference type="EMBL" id="AGN26665.1"/>
    </source>
</evidence>
<name>R9T7J8_METII</name>
<protein>
    <submittedName>
        <fullName evidence="1">Uncharacterized protein</fullName>
    </submittedName>
</protein>
<keyword evidence="2" id="KW-1185">Reference proteome</keyword>
<dbReference type="AlphaFoldDB" id="R9T7J8"/>
<proteinExistence type="predicted"/>
<accession>R9T7J8</accession>
<dbReference type="Proteomes" id="UP000014070">
    <property type="component" value="Chromosome"/>
</dbReference>